<organism evidence="1 2">
    <name type="scientific">Trichinella pseudospiralis</name>
    <name type="common">Parasitic roundworm</name>
    <dbReference type="NCBI Taxonomy" id="6337"/>
    <lineage>
        <taxon>Eukaryota</taxon>
        <taxon>Metazoa</taxon>
        <taxon>Ecdysozoa</taxon>
        <taxon>Nematoda</taxon>
        <taxon>Enoplea</taxon>
        <taxon>Dorylaimia</taxon>
        <taxon>Trichinellida</taxon>
        <taxon>Trichinellidae</taxon>
        <taxon>Trichinella</taxon>
    </lineage>
</organism>
<dbReference type="EMBL" id="JYDT01000778">
    <property type="protein sequence ID" value="KRY80134.1"/>
    <property type="molecule type" value="Genomic_DNA"/>
</dbReference>
<sequence length="66" mass="7422">MEVLATKITVLYFLPLYSIEDVSLRTSCFGAYHQYHICGGTDQGTEISRLTNSGIRTSGRLHCQLR</sequence>
<dbReference type="Proteomes" id="UP000054995">
    <property type="component" value="Unassembled WGS sequence"/>
</dbReference>
<gene>
    <name evidence="1" type="ORF">T4D_8275</name>
</gene>
<evidence type="ECO:0000313" key="2">
    <source>
        <dbReference type="Proteomes" id="UP000054995"/>
    </source>
</evidence>
<reference evidence="1 2" key="1">
    <citation type="submission" date="2015-01" db="EMBL/GenBank/DDBJ databases">
        <title>Evolution of Trichinella species and genotypes.</title>
        <authorList>
            <person name="Korhonen P.K."/>
            <person name="Edoardo P."/>
            <person name="Giuseppe L.R."/>
            <person name="Gasser R.B."/>
        </authorList>
    </citation>
    <scope>NUCLEOTIDE SEQUENCE [LARGE SCALE GENOMIC DNA]</scope>
    <source>
        <strain evidence="1">ISS470</strain>
    </source>
</reference>
<accession>A0A0V1F207</accession>
<evidence type="ECO:0000313" key="1">
    <source>
        <dbReference type="EMBL" id="KRY80134.1"/>
    </source>
</evidence>
<comment type="caution">
    <text evidence="1">The sequence shown here is derived from an EMBL/GenBank/DDBJ whole genome shotgun (WGS) entry which is preliminary data.</text>
</comment>
<name>A0A0V1F207_TRIPS</name>
<protein>
    <submittedName>
        <fullName evidence="1">Uncharacterized protein</fullName>
    </submittedName>
</protein>
<dbReference type="AlphaFoldDB" id="A0A0V1F207"/>
<keyword evidence="2" id="KW-1185">Reference proteome</keyword>
<proteinExistence type="predicted"/>